<accession>A0A9P4R8C6</accession>
<evidence type="ECO:0000256" key="2">
    <source>
        <dbReference type="SAM" id="SignalP"/>
    </source>
</evidence>
<evidence type="ECO:0000313" key="4">
    <source>
        <dbReference type="Proteomes" id="UP000799444"/>
    </source>
</evidence>
<feature type="region of interest" description="Disordered" evidence="1">
    <location>
        <begin position="214"/>
        <end position="378"/>
    </location>
</feature>
<dbReference type="EMBL" id="ML996102">
    <property type="protein sequence ID" value="KAF2739970.1"/>
    <property type="molecule type" value="Genomic_DNA"/>
</dbReference>
<feature type="compositionally biased region" description="Polar residues" evidence="1">
    <location>
        <begin position="90"/>
        <end position="99"/>
    </location>
</feature>
<name>A0A9P4R8C6_9PLEO</name>
<dbReference type="Proteomes" id="UP000799444">
    <property type="component" value="Unassembled WGS sequence"/>
</dbReference>
<comment type="caution">
    <text evidence="3">The sequence shown here is derived from an EMBL/GenBank/DDBJ whole genome shotgun (WGS) entry which is preliminary data.</text>
</comment>
<organism evidence="3 4">
    <name type="scientific">Polyplosphaeria fusca</name>
    <dbReference type="NCBI Taxonomy" id="682080"/>
    <lineage>
        <taxon>Eukaryota</taxon>
        <taxon>Fungi</taxon>
        <taxon>Dikarya</taxon>
        <taxon>Ascomycota</taxon>
        <taxon>Pezizomycotina</taxon>
        <taxon>Dothideomycetes</taxon>
        <taxon>Pleosporomycetidae</taxon>
        <taxon>Pleosporales</taxon>
        <taxon>Tetraplosphaeriaceae</taxon>
        <taxon>Polyplosphaeria</taxon>
    </lineage>
</organism>
<feature type="compositionally biased region" description="Low complexity" evidence="1">
    <location>
        <begin position="121"/>
        <end position="138"/>
    </location>
</feature>
<gene>
    <name evidence="3" type="ORF">EJ04DRAFT_519192</name>
</gene>
<evidence type="ECO:0000313" key="3">
    <source>
        <dbReference type="EMBL" id="KAF2739970.1"/>
    </source>
</evidence>
<feature type="region of interest" description="Disordered" evidence="1">
    <location>
        <begin position="88"/>
        <end position="165"/>
    </location>
</feature>
<keyword evidence="4" id="KW-1185">Reference proteome</keyword>
<feature type="signal peptide" evidence="2">
    <location>
        <begin position="1"/>
        <end position="22"/>
    </location>
</feature>
<evidence type="ECO:0000256" key="1">
    <source>
        <dbReference type="SAM" id="MobiDB-lite"/>
    </source>
</evidence>
<feature type="compositionally biased region" description="Basic residues" evidence="1">
    <location>
        <begin position="308"/>
        <end position="321"/>
    </location>
</feature>
<reference evidence="3" key="1">
    <citation type="journal article" date="2020" name="Stud. Mycol.">
        <title>101 Dothideomycetes genomes: a test case for predicting lifestyles and emergence of pathogens.</title>
        <authorList>
            <person name="Haridas S."/>
            <person name="Albert R."/>
            <person name="Binder M."/>
            <person name="Bloem J."/>
            <person name="Labutti K."/>
            <person name="Salamov A."/>
            <person name="Andreopoulos B."/>
            <person name="Baker S."/>
            <person name="Barry K."/>
            <person name="Bills G."/>
            <person name="Bluhm B."/>
            <person name="Cannon C."/>
            <person name="Castanera R."/>
            <person name="Culley D."/>
            <person name="Daum C."/>
            <person name="Ezra D."/>
            <person name="Gonzalez J."/>
            <person name="Henrissat B."/>
            <person name="Kuo A."/>
            <person name="Liang C."/>
            <person name="Lipzen A."/>
            <person name="Lutzoni F."/>
            <person name="Magnuson J."/>
            <person name="Mondo S."/>
            <person name="Nolan M."/>
            <person name="Ohm R."/>
            <person name="Pangilinan J."/>
            <person name="Park H.-J."/>
            <person name="Ramirez L."/>
            <person name="Alfaro M."/>
            <person name="Sun H."/>
            <person name="Tritt A."/>
            <person name="Yoshinaga Y."/>
            <person name="Zwiers L.-H."/>
            <person name="Turgeon B."/>
            <person name="Goodwin S."/>
            <person name="Spatafora J."/>
            <person name="Crous P."/>
            <person name="Grigoriev I."/>
        </authorList>
    </citation>
    <scope>NUCLEOTIDE SEQUENCE</scope>
    <source>
        <strain evidence="3">CBS 125425</strain>
    </source>
</reference>
<sequence length="378" mass="41865">MVFICTPSLLVLLSLLPTLTTAHLSQTTIATATHTHTHTDRQIFEANHILKFLVHKPSTPPSPCHPRAPQTTKYIASTFTTNHQLKDLQQPRNPTQPHQQTHRYHSVPRPWQNPNPAALNSSCSSGSGKATSTTTTTAHTQHPGGQASSSQGLTSAGLAQHDRQNRRTWAMREWMREGQREGFWNGVGEFTTHLPYSRARVMDILKRFTAVHSREEKSLSSVDMPNGAVQVPKDSRASTRRPKTCRAKWASASCTVPRTPQRPYAHSQRPSADPSRPLAHDTEPQPTQPLRPCSPCTEIAHDDAQTPKRTRRPRAVRRRAPKGQNPQTGPPHAQIPSRRPPCSRFDDGGAHPLTRAPGSSRVPGPGDGRRALWLAEAR</sequence>
<keyword evidence="2" id="KW-0732">Signal</keyword>
<protein>
    <submittedName>
        <fullName evidence="3">Uncharacterized protein</fullName>
    </submittedName>
</protein>
<proteinExistence type="predicted"/>
<feature type="chain" id="PRO_5040235038" evidence="2">
    <location>
        <begin position="23"/>
        <end position="378"/>
    </location>
</feature>
<dbReference type="AlphaFoldDB" id="A0A9P4R8C6"/>